<sequence>MNSSSSTNAISADHTLTTFLCHAVAANRAEQKTLTLVTPKSIALEPAFFCDLAEVWRSLQSKLSISEETRLQIDICQGESAGGWFRSLLERVDLFRCRREFAKRQIEPWISLTRCLVIGRPTTDPPVVVMGIASEEVSLPSWTKAATMRLPNNQTA</sequence>
<gene>
    <name evidence="1" type="ORF">SAMN06265222_12317</name>
</gene>
<dbReference type="EMBL" id="FXUG01000023">
    <property type="protein sequence ID" value="SMP77369.1"/>
    <property type="molecule type" value="Genomic_DNA"/>
</dbReference>
<dbReference type="Proteomes" id="UP001158067">
    <property type="component" value="Unassembled WGS sequence"/>
</dbReference>
<protein>
    <submittedName>
        <fullName evidence="1">Uncharacterized protein</fullName>
    </submittedName>
</protein>
<accession>A0ABY1QQ95</accession>
<dbReference type="RefSeq" id="WP_283435358.1">
    <property type="nucleotide sequence ID" value="NZ_FXUG01000023.1"/>
</dbReference>
<keyword evidence="2" id="KW-1185">Reference proteome</keyword>
<organism evidence="1 2">
    <name type="scientific">Neorhodopirellula lusitana</name>
    <dbReference type="NCBI Taxonomy" id="445327"/>
    <lineage>
        <taxon>Bacteria</taxon>
        <taxon>Pseudomonadati</taxon>
        <taxon>Planctomycetota</taxon>
        <taxon>Planctomycetia</taxon>
        <taxon>Pirellulales</taxon>
        <taxon>Pirellulaceae</taxon>
        <taxon>Neorhodopirellula</taxon>
    </lineage>
</organism>
<name>A0ABY1QQ95_9BACT</name>
<reference evidence="1 2" key="1">
    <citation type="submission" date="2017-05" db="EMBL/GenBank/DDBJ databases">
        <authorList>
            <person name="Varghese N."/>
            <person name="Submissions S."/>
        </authorList>
    </citation>
    <scope>NUCLEOTIDE SEQUENCE [LARGE SCALE GENOMIC DNA]</scope>
    <source>
        <strain evidence="1 2">DSM 25457</strain>
    </source>
</reference>
<evidence type="ECO:0000313" key="2">
    <source>
        <dbReference type="Proteomes" id="UP001158067"/>
    </source>
</evidence>
<comment type="caution">
    <text evidence="1">The sequence shown here is derived from an EMBL/GenBank/DDBJ whole genome shotgun (WGS) entry which is preliminary data.</text>
</comment>
<evidence type="ECO:0000313" key="1">
    <source>
        <dbReference type="EMBL" id="SMP77369.1"/>
    </source>
</evidence>
<proteinExistence type="predicted"/>